<dbReference type="AlphaFoldDB" id="R9P7W2"/>
<dbReference type="RefSeq" id="XP_012191006.1">
    <property type="nucleotide sequence ID" value="XM_012335616.1"/>
</dbReference>
<evidence type="ECO:0000313" key="2">
    <source>
        <dbReference type="Proteomes" id="UP000014071"/>
    </source>
</evidence>
<dbReference type="HOGENOM" id="CLU_1723193_0_0_1"/>
<evidence type="ECO:0000313" key="1">
    <source>
        <dbReference type="EMBL" id="GAC97419.1"/>
    </source>
</evidence>
<dbReference type="OrthoDB" id="10499179at2759"/>
<gene>
    <name evidence="1" type="ORF">PHSY_005005</name>
</gene>
<dbReference type="EMBL" id="DF238810">
    <property type="protein sequence ID" value="GAC97419.1"/>
    <property type="molecule type" value="Genomic_DNA"/>
</dbReference>
<name>R9P7W2_PSEHS</name>
<dbReference type="Proteomes" id="UP000014071">
    <property type="component" value="Unassembled WGS sequence"/>
</dbReference>
<dbReference type="GeneID" id="24110285"/>
<organism evidence="1 2">
    <name type="scientific">Pseudozyma hubeiensis (strain SY62)</name>
    <name type="common">Yeast</name>
    <dbReference type="NCBI Taxonomy" id="1305764"/>
    <lineage>
        <taxon>Eukaryota</taxon>
        <taxon>Fungi</taxon>
        <taxon>Dikarya</taxon>
        <taxon>Basidiomycota</taxon>
        <taxon>Ustilaginomycotina</taxon>
        <taxon>Ustilaginomycetes</taxon>
        <taxon>Ustilaginales</taxon>
        <taxon>Ustilaginaceae</taxon>
        <taxon>Pseudozyma</taxon>
    </lineage>
</organism>
<keyword evidence="2" id="KW-1185">Reference proteome</keyword>
<proteinExistence type="predicted"/>
<sequence length="152" mass="17454">MPTDLAERLVDKATNEARQLFNAQYMPPSASTEFVEKLERQQQRINNKLRKQIDQAYKQRSSHQLVYTSCAFYLSPADHIIAMIDLLFPRIRTVLLLILLPFACGYNIDPSIVLWRPGQTMEEGISRIFSALQEDPSEHDICRLGSARAMID</sequence>
<accession>R9P7W2</accession>
<reference evidence="2" key="1">
    <citation type="journal article" date="2013" name="Genome Announc.">
        <title>Draft genome sequence of the basidiomycetous yeast-like fungus Pseudozyma hubeiensis SY62, which produces an abundant amount of the biosurfactant mannosylerythritol lipids.</title>
        <authorList>
            <person name="Konishi M."/>
            <person name="Hatada Y."/>
            <person name="Horiuchi J."/>
        </authorList>
    </citation>
    <scope>NUCLEOTIDE SEQUENCE [LARGE SCALE GENOMIC DNA]</scope>
    <source>
        <strain evidence="2">SY62</strain>
    </source>
</reference>
<protein>
    <submittedName>
        <fullName evidence="1">Potential membrane protein</fullName>
    </submittedName>
</protein>